<dbReference type="GO" id="GO:0032977">
    <property type="term" value="F:membrane insertase activity"/>
    <property type="evidence" value="ECO:0007669"/>
    <property type="project" value="InterPro"/>
</dbReference>
<dbReference type="AlphaFoldDB" id="A0A2T9Z0U1"/>
<dbReference type="GO" id="GO:0005743">
    <property type="term" value="C:mitochondrial inner membrane"/>
    <property type="evidence" value="ECO:0007669"/>
    <property type="project" value="TreeGrafter"/>
</dbReference>
<dbReference type="InterPro" id="IPR001708">
    <property type="entry name" value="YidC/ALB3/OXA1/COX18"/>
</dbReference>
<evidence type="ECO:0000256" key="6">
    <source>
        <dbReference type="SAM" id="Phobius"/>
    </source>
</evidence>
<evidence type="ECO:0000256" key="4">
    <source>
        <dbReference type="ARBA" id="ARBA00022989"/>
    </source>
</evidence>
<dbReference type="PANTHER" id="PTHR12428">
    <property type="entry name" value="OXA1"/>
    <property type="match status" value="1"/>
</dbReference>
<evidence type="ECO:0000313" key="8">
    <source>
        <dbReference type="Proteomes" id="UP000245383"/>
    </source>
</evidence>
<dbReference type="Proteomes" id="UP000245383">
    <property type="component" value="Unassembled WGS sequence"/>
</dbReference>
<dbReference type="GO" id="GO:0032979">
    <property type="term" value="P:protein insertion into mitochondrial inner membrane from matrix"/>
    <property type="evidence" value="ECO:0007669"/>
    <property type="project" value="TreeGrafter"/>
</dbReference>
<gene>
    <name evidence="7" type="ORF">BB561_000082</name>
</gene>
<reference evidence="7 8" key="1">
    <citation type="journal article" date="2018" name="MBio">
        <title>Comparative Genomics Reveals the Core Gene Toolbox for the Fungus-Insect Symbiosis.</title>
        <authorList>
            <person name="Wang Y."/>
            <person name="Stata M."/>
            <person name="Wang W."/>
            <person name="Stajich J.E."/>
            <person name="White M.M."/>
            <person name="Moncalvo J.M."/>
        </authorList>
    </citation>
    <scope>NUCLEOTIDE SEQUENCE [LARGE SCALE GENOMIC DNA]</scope>
    <source>
        <strain evidence="7 8">SWE-8-4</strain>
    </source>
</reference>
<protein>
    <submittedName>
        <fullName evidence="7">Uncharacterized protein</fullName>
    </submittedName>
</protein>
<dbReference type="GO" id="GO:0033617">
    <property type="term" value="P:mitochondrial respiratory chain complex IV assembly"/>
    <property type="evidence" value="ECO:0007669"/>
    <property type="project" value="TreeGrafter"/>
</dbReference>
<keyword evidence="3 6" id="KW-0812">Transmembrane</keyword>
<evidence type="ECO:0000313" key="7">
    <source>
        <dbReference type="EMBL" id="PVU98166.1"/>
    </source>
</evidence>
<dbReference type="PANTHER" id="PTHR12428:SF65">
    <property type="entry name" value="CYTOCHROME C OXIDASE ASSEMBLY PROTEIN COX18, MITOCHONDRIAL"/>
    <property type="match status" value="1"/>
</dbReference>
<organism evidence="7 8">
    <name type="scientific">Smittium simulii</name>
    <dbReference type="NCBI Taxonomy" id="133385"/>
    <lineage>
        <taxon>Eukaryota</taxon>
        <taxon>Fungi</taxon>
        <taxon>Fungi incertae sedis</taxon>
        <taxon>Zoopagomycota</taxon>
        <taxon>Kickxellomycotina</taxon>
        <taxon>Harpellomycetes</taxon>
        <taxon>Harpellales</taxon>
        <taxon>Legeriomycetaceae</taxon>
        <taxon>Smittium</taxon>
    </lineage>
</organism>
<evidence type="ECO:0000256" key="3">
    <source>
        <dbReference type="ARBA" id="ARBA00022692"/>
    </source>
</evidence>
<proteinExistence type="inferred from homology"/>
<keyword evidence="4 6" id="KW-1133">Transmembrane helix</keyword>
<evidence type="ECO:0000256" key="2">
    <source>
        <dbReference type="ARBA" id="ARBA00009877"/>
    </source>
</evidence>
<comment type="subcellular location">
    <subcellularLocation>
        <location evidence="1">Membrane</location>
        <topology evidence="1">Multi-pass membrane protein</topology>
    </subcellularLocation>
</comment>
<keyword evidence="5 6" id="KW-0472">Membrane</keyword>
<comment type="caution">
    <text evidence="7">The sequence shown here is derived from an EMBL/GenBank/DDBJ whole genome shotgun (WGS) entry which is preliminary data.</text>
</comment>
<accession>A0A2T9Z0U1</accession>
<feature type="transmembrane region" description="Helical" evidence="6">
    <location>
        <begin position="169"/>
        <end position="191"/>
    </location>
</feature>
<keyword evidence="8" id="KW-1185">Reference proteome</keyword>
<sequence length="253" mass="28897">MLNILPKIPHLSSTLSNTPAFNLFTRSYKSYSHSSFTCTRNDIPSVKRLNFNSLLFSSTRAGGIVGSLSAPSLVILQSRYNTLFCRFKHSSTKDFDLESKPPDKIDSEPVLNHYNFDISRVYNAPETSDQALQNLSNNSSFIFQLTETLIETVHTGWNFFGLAVPGCSWWVSIVLSTVILRSFVTLPVAVYQQRTLKKVMSLKPLVTSWARSIQQFTRIETIRLRLNEKQAKKLYKKQVKPYYTFLPLFAQHA</sequence>
<evidence type="ECO:0000256" key="1">
    <source>
        <dbReference type="ARBA" id="ARBA00004141"/>
    </source>
</evidence>
<dbReference type="EMBL" id="MBFR01000002">
    <property type="protein sequence ID" value="PVU98166.1"/>
    <property type="molecule type" value="Genomic_DNA"/>
</dbReference>
<dbReference type="STRING" id="133385.A0A2T9Z0U1"/>
<evidence type="ECO:0000256" key="5">
    <source>
        <dbReference type="ARBA" id="ARBA00023136"/>
    </source>
</evidence>
<comment type="similarity">
    <text evidence="2">Belongs to the OXA1/ALB3/YidC family.</text>
</comment>
<dbReference type="OrthoDB" id="2148490at2759"/>
<name>A0A2T9Z0U1_9FUNG</name>